<evidence type="ECO:0000259" key="11">
    <source>
        <dbReference type="PROSITE" id="PS50011"/>
    </source>
</evidence>
<evidence type="ECO:0000256" key="6">
    <source>
        <dbReference type="ARBA" id="ARBA00022777"/>
    </source>
</evidence>
<comment type="catalytic activity">
    <reaction evidence="9">
        <text>L-seryl-[protein] + ATP = O-phospho-L-seryl-[protein] + ADP + H(+)</text>
        <dbReference type="Rhea" id="RHEA:17989"/>
        <dbReference type="Rhea" id="RHEA-COMP:9863"/>
        <dbReference type="Rhea" id="RHEA-COMP:11604"/>
        <dbReference type="ChEBI" id="CHEBI:15378"/>
        <dbReference type="ChEBI" id="CHEBI:29999"/>
        <dbReference type="ChEBI" id="CHEBI:30616"/>
        <dbReference type="ChEBI" id="CHEBI:83421"/>
        <dbReference type="ChEBI" id="CHEBI:456216"/>
        <dbReference type="EC" id="2.7.11.1"/>
    </reaction>
</comment>
<organism evidence="12 13">
    <name type="scientific">Glycomyces artemisiae</name>
    <dbReference type="NCBI Taxonomy" id="1076443"/>
    <lineage>
        <taxon>Bacteria</taxon>
        <taxon>Bacillati</taxon>
        <taxon>Actinomycetota</taxon>
        <taxon>Actinomycetes</taxon>
        <taxon>Glycomycetales</taxon>
        <taxon>Glycomycetaceae</taxon>
        <taxon>Glycomyces</taxon>
    </lineage>
</organism>
<keyword evidence="6 12" id="KW-0418">Kinase</keyword>
<dbReference type="InterPro" id="IPR000719">
    <property type="entry name" value="Prot_kinase_dom"/>
</dbReference>
<dbReference type="EC" id="2.7.11.1" evidence="1"/>
<sequence length="460" mass="48541">MDTGSLVAGRYRLDLPIAAGGMGEVWRGYDLLLERPVAVKLLHRAHRQSREARDRFAREAKTLAGLRGPGLVEVYDYGEDPYRRTVRFIVMELVDGTSLATLIEERGMLTVEETLRFVGATAETLALAHRNGVVHRDIKPGNLLVESDGRLRVVDFGISLAEGDDRLTLVGDIMGTPSYIAPEQLSGGRVSGAADIYSLGVVAYECLSGRRPFIAADPRGVAHQHLHRRPPPLPESLPPAVTALVMRCLEKEPDARWPSAEALAAACRAAADAAPVPGGTGLSSAPTVRLRRPLPWLAAVALTPVLVLAAVLAMWHPWTPVRADTELEADAATAESPSAPVTAGATLDAVSGAPSAESSELAEATTAPAADEGLPDPADPAETTAALAAALPDVVGMDAAEARAHLGSLGWTDVRIVPTLLFDGPAPEACEIVSQQPKPDTAVGYGDPVKIAYWGLHDCP</sequence>
<feature type="region of interest" description="Disordered" evidence="10">
    <location>
        <begin position="350"/>
        <end position="380"/>
    </location>
</feature>
<dbReference type="InterPro" id="IPR005543">
    <property type="entry name" value="PASTA_dom"/>
</dbReference>
<gene>
    <name evidence="12" type="ORF">B0I28_103482</name>
</gene>
<dbReference type="RefSeq" id="WP_181245750.1">
    <property type="nucleotide sequence ID" value="NZ_PVTJ01000003.1"/>
</dbReference>
<keyword evidence="5" id="KW-0547">Nucleotide-binding</keyword>
<dbReference type="PROSITE" id="PS00108">
    <property type="entry name" value="PROTEIN_KINASE_ST"/>
    <property type="match status" value="1"/>
</dbReference>
<protein>
    <recommendedName>
        <fullName evidence="1">non-specific serine/threonine protein kinase</fullName>
        <ecNumber evidence="1">2.7.11.1</ecNumber>
    </recommendedName>
</protein>
<evidence type="ECO:0000313" key="12">
    <source>
        <dbReference type="EMBL" id="PRY60008.1"/>
    </source>
</evidence>
<accession>A0A2T0UQ64</accession>
<feature type="compositionally biased region" description="Low complexity" evidence="10">
    <location>
        <begin position="353"/>
        <end position="370"/>
    </location>
</feature>
<dbReference type="EMBL" id="PVTJ01000003">
    <property type="protein sequence ID" value="PRY60008.1"/>
    <property type="molecule type" value="Genomic_DNA"/>
</dbReference>
<evidence type="ECO:0000256" key="10">
    <source>
        <dbReference type="SAM" id="MobiDB-lite"/>
    </source>
</evidence>
<reference evidence="12 13" key="1">
    <citation type="submission" date="2018-03" db="EMBL/GenBank/DDBJ databases">
        <title>Genomic Encyclopedia of Type Strains, Phase III (KMG-III): the genomes of soil and plant-associated and newly described type strains.</title>
        <authorList>
            <person name="Whitman W."/>
        </authorList>
    </citation>
    <scope>NUCLEOTIDE SEQUENCE [LARGE SCALE GENOMIC DNA]</scope>
    <source>
        <strain evidence="12 13">CGMCC 4.7067</strain>
    </source>
</reference>
<dbReference type="Proteomes" id="UP000238176">
    <property type="component" value="Unassembled WGS sequence"/>
</dbReference>
<dbReference type="Gene3D" id="3.30.10.20">
    <property type="match status" value="1"/>
</dbReference>
<evidence type="ECO:0000256" key="4">
    <source>
        <dbReference type="ARBA" id="ARBA00022737"/>
    </source>
</evidence>
<comment type="catalytic activity">
    <reaction evidence="8">
        <text>L-threonyl-[protein] + ATP = O-phospho-L-threonyl-[protein] + ADP + H(+)</text>
        <dbReference type="Rhea" id="RHEA:46608"/>
        <dbReference type="Rhea" id="RHEA-COMP:11060"/>
        <dbReference type="Rhea" id="RHEA-COMP:11605"/>
        <dbReference type="ChEBI" id="CHEBI:15378"/>
        <dbReference type="ChEBI" id="CHEBI:30013"/>
        <dbReference type="ChEBI" id="CHEBI:30616"/>
        <dbReference type="ChEBI" id="CHEBI:61977"/>
        <dbReference type="ChEBI" id="CHEBI:456216"/>
        <dbReference type="EC" id="2.7.11.1"/>
    </reaction>
</comment>
<dbReference type="GO" id="GO:0004674">
    <property type="term" value="F:protein serine/threonine kinase activity"/>
    <property type="evidence" value="ECO:0007669"/>
    <property type="project" value="UniProtKB-KW"/>
</dbReference>
<keyword evidence="7" id="KW-0067">ATP-binding</keyword>
<dbReference type="CDD" id="cd14014">
    <property type="entry name" value="STKc_PknB_like"/>
    <property type="match status" value="1"/>
</dbReference>
<dbReference type="PANTHER" id="PTHR43289">
    <property type="entry name" value="MITOGEN-ACTIVATED PROTEIN KINASE KINASE KINASE 20-RELATED"/>
    <property type="match status" value="1"/>
</dbReference>
<evidence type="ECO:0000313" key="13">
    <source>
        <dbReference type="Proteomes" id="UP000238176"/>
    </source>
</evidence>
<evidence type="ECO:0000256" key="7">
    <source>
        <dbReference type="ARBA" id="ARBA00022840"/>
    </source>
</evidence>
<keyword evidence="2 12" id="KW-0723">Serine/threonine-protein kinase</keyword>
<dbReference type="Pfam" id="PF00069">
    <property type="entry name" value="Pkinase"/>
    <property type="match status" value="1"/>
</dbReference>
<dbReference type="FunFam" id="1.10.510.10:FF:000021">
    <property type="entry name" value="Serine/threonine protein kinase"/>
    <property type="match status" value="1"/>
</dbReference>
<evidence type="ECO:0000256" key="9">
    <source>
        <dbReference type="ARBA" id="ARBA00048679"/>
    </source>
</evidence>
<dbReference type="InterPro" id="IPR011009">
    <property type="entry name" value="Kinase-like_dom_sf"/>
</dbReference>
<dbReference type="AlphaFoldDB" id="A0A2T0UQ64"/>
<dbReference type="PANTHER" id="PTHR43289:SF6">
    <property type="entry name" value="SERINE_THREONINE-PROTEIN KINASE NEKL-3"/>
    <property type="match status" value="1"/>
</dbReference>
<comment type="caution">
    <text evidence="12">The sequence shown here is derived from an EMBL/GenBank/DDBJ whole genome shotgun (WGS) entry which is preliminary data.</text>
</comment>
<dbReference type="GO" id="GO:0005524">
    <property type="term" value="F:ATP binding"/>
    <property type="evidence" value="ECO:0007669"/>
    <property type="project" value="UniProtKB-KW"/>
</dbReference>
<proteinExistence type="predicted"/>
<evidence type="ECO:0000256" key="3">
    <source>
        <dbReference type="ARBA" id="ARBA00022679"/>
    </source>
</evidence>
<dbReference type="SMART" id="SM00220">
    <property type="entry name" value="S_TKc"/>
    <property type="match status" value="1"/>
</dbReference>
<dbReference type="Pfam" id="PF03793">
    <property type="entry name" value="PASTA"/>
    <property type="match status" value="1"/>
</dbReference>
<dbReference type="CDD" id="cd06577">
    <property type="entry name" value="PASTA_pknB"/>
    <property type="match status" value="1"/>
</dbReference>
<keyword evidence="4" id="KW-0677">Repeat</keyword>
<keyword evidence="3" id="KW-0808">Transferase</keyword>
<evidence type="ECO:0000256" key="1">
    <source>
        <dbReference type="ARBA" id="ARBA00012513"/>
    </source>
</evidence>
<dbReference type="SUPFAM" id="SSF56112">
    <property type="entry name" value="Protein kinase-like (PK-like)"/>
    <property type="match status" value="1"/>
</dbReference>
<name>A0A2T0UQ64_9ACTN</name>
<keyword evidence="13" id="KW-1185">Reference proteome</keyword>
<dbReference type="PROSITE" id="PS50011">
    <property type="entry name" value="PROTEIN_KINASE_DOM"/>
    <property type="match status" value="1"/>
</dbReference>
<dbReference type="Gene3D" id="1.10.510.10">
    <property type="entry name" value="Transferase(Phosphotransferase) domain 1"/>
    <property type="match status" value="1"/>
</dbReference>
<dbReference type="InterPro" id="IPR008271">
    <property type="entry name" value="Ser/Thr_kinase_AS"/>
</dbReference>
<evidence type="ECO:0000256" key="2">
    <source>
        <dbReference type="ARBA" id="ARBA00022527"/>
    </source>
</evidence>
<dbReference type="Gene3D" id="3.30.200.20">
    <property type="entry name" value="Phosphorylase Kinase, domain 1"/>
    <property type="match status" value="1"/>
</dbReference>
<evidence type="ECO:0000256" key="8">
    <source>
        <dbReference type="ARBA" id="ARBA00047899"/>
    </source>
</evidence>
<feature type="domain" description="Protein kinase" evidence="11">
    <location>
        <begin position="11"/>
        <end position="271"/>
    </location>
</feature>
<evidence type="ECO:0000256" key="5">
    <source>
        <dbReference type="ARBA" id="ARBA00022741"/>
    </source>
</evidence>